<dbReference type="Pfam" id="PF00359">
    <property type="entry name" value="PTS_EIIA_2"/>
    <property type="match status" value="1"/>
</dbReference>
<dbReference type="Proteomes" id="UP000274920">
    <property type="component" value="Unassembled WGS sequence"/>
</dbReference>
<evidence type="ECO:0000313" key="10">
    <source>
        <dbReference type="EMBL" id="RRK35439.1"/>
    </source>
</evidence>
<dbReference type="GO" id="GO:0003700">
    <property type="term" value="F:DNA-binding transcription factor activity"/>
    <property type="evidence" value="ECO:0007669"/>
    <property type="project" value="InterPro"/>
</dbReference>
<dbReference type="GO" id="GO:0008982">
    <property type="term" value="F:protein-N(PI)-phosphohistidine-sugar phosphotransferase activity"/>
    <property type="evidence" value="ECO:0007669"/>
    <property type="project" value="InterPro"/>
</dbReference>
<dbReference type="AlphaFoldDB" id="A0A3R8LKS9"/>
<dbReference type="Gene3D" id="1.10.10.10">
    <property type="entry name" value="Winged helix-like DNA-binding domain superfamily/Winged helix DNA-binding domain"/>
    <property type="match status" value="2"/>
</dbReference>
<feature type="domain" description="PTS EIIB type-2" evidence="8">
    <location>
        <begin position="394"/>
        <end position="482"/>
    </location>
</feature>
<dbReference type="SUPFAM" id="SSF55804">
    <property type="entry name" value="Phoshotransferase/anion transport protein"/>
    <property type="match status" value="1"/>
</dbReference>
<evidence type="ECO:0000259" key="9">
    <source>
        <dbReference type="PROSITE" id="PS51372"/>
    </source>
</evidence>
<feature type="domain" description="PRD" evidence="9">
    <location>
        <begin position="181"/>
        <end position="281"/>
    </location>
</feature>
<keyword evidence="3" id="KW-0805">Transcription regulation</keyword>
<keyword evidence="5" id="KW-0804">Transcription</keyword>
<protein>
    <submittedName>
        <fullName evidence="10">PRD domain-containing protein</fullName>
    </submittedName>
</protein>
<dbReference type="InterPro" id="IPR050661">
    <property type="entry name" value="BglG_antiterminators"/>
</dbReference>
<dbReference type="InterPro" id="IPR002178">
    <property type="entry name" value="PTS_EIIA_type-2_dom"/>
</dbReference>
<organism evidence="10 11">
    <name type="scientific">Schaedlerella arabinosiphila</name>
    <dbReference type="NCBI Taxonomy" id="2044587"/>
    <lineage>
        <taxon>Bacteria</taxon>
        <taxon>Bacillati</taxon>
        <taxon>Bacillota</taxon>
        <taxon>Clostridia</taxon>
        <taxon>Lachnospirales</taxon>
        <taxon>Lachnospiraceae</taxon>
        <taxon>Schaedlerella</taxon>
    </lineage>
</organism>
<dbReference type="InterPro" id="IPR013011">
    <property type="entry name" value="PTS_EIIB_2"/>
</dbReference>
<evidence type="ECO:0000256" key="2">
    <source>
        <dbReference type="ARBA" id="ARBA00022737"/>
    </source>
</evidence>
<keyword evidence="4" id="KW-0010">Activator</keyword>
<dbReference type="InterPro" id="IPR007737">
    <property type="entry name" value="Mga_HTH"/>
</dbReference>
<feature type="domain" description="PTS EIIA type-2" evidence="7">
    <location>
        <begin position="545"/>
        <end position="688"/>
    </location>
</feature>
<dbReference type="Gene3D" id="1.10.1790.10">
    <property type="entry name" value="PRD domain"/>
    <property type="match status" value="2"/>
</dbReference>
<dbReference type="PROSITE" id="PS51094">
    <property type="entry name" value="PTS_EIIA_TYPE_2"/>
    <property type="match status" value="1"/>
</dbReference>
<dbReference type="PROSITE" id="PS51000">
    <property type="entry name" value="HTH_DEOR_2"/>
    <property type="match status" value="1"/>
</dbReference>
<dbReference type="Pfam" id="PF05043">
    <property type="entry name" value="Mga"/>
    <property type="match status" value="1"/>
</dbReference>
<dbReference type="Gene3D" id="3.40.50.2300">
    <property type="match status" value="1"/>
</dbReference>
<proteinExistence type="predicted"/>
<dbReference type="Pfam" id="PF08279">
    <property type="entry name" value="HTH_11"/>
    <property type="match status" value="1"/>
</dbReference>
<dbReference type="InterPro" id="IPR036095">
    <property type="entry name" value="PTS_EIIB-like_sf"/>
</dbReference>
<dbReference type="InterPro" id="IPR013196">
    <property type="entry name" value="HTH_11"/>
</dbReference>
<dbReference type="SUPFAM" id="SSF63520">
    <property type="entry name" value="PTS-regulatory domain, PRD"/>
    <property type="match status" value="2"/>
</dbReference>
<dbReference type="CDD" id="cd05568">
    <property type="entry name" value="PTS_IIB_bgl_like"/>
    <property type="match status" value="1"/>
</dbReference>
<evidence type="ECO:0000256" key="5">
    <source>
        <dbReference type="ARBA" id="ARBA00023163"/>
    </source>
</evidence>
<feature type="domain" description="PRD" evidence="9">
    <location>
        <begin position="284"/>
        <end position="390"/>
    </location>
</feature>
<dbReference type="SUPFAM" id="SSF46785">
    <property type="entry name" value="Winged helix' DNA-binding domain"/>
    <property type="match status" value="1"/>
</dbReference>
<sequence length="694" mass="78636">MNKRTISIIQELCIPEKSVSISELAGQFGVSQRTIRNDLNTINDILNENGIGELKLKSGGQIARDASFEKIRSFVSEGDFYDYKLSKEERVRIASVLLVTSSEYTTMSAIADTLFVSRATVINDLEEVKACVREGGLEVLSHPSRGLRVQGPESDKRVFLLKSADTGQDTAWQELVNGQIHVPEETGAVLQKIVTEQEHIHKCFLTDDSFQKVLLYLEIMINRNQQGEYIEVRRKNVSSKHPMAQDILKLISQYCHIHTTEDEVQFLSELLSMARYTRQKSSEKNAVKLQFITRQFIWQISEEMGVNLNGDYDFFENLSAHLESVYSAASPGYPDNPIIEEVLKENREVAAAVRKKLPILQQYTGQPIEEIELGYITVHVCAALERKKNKEIAFHVIVACHAGIGTSQLLLERLKKHFNFQIVDIISVHEAKNLEPQKADFIISTVPLADCRLDYVIVSPLLNDEDYIRVGNKIDNLRNSRNLPVRAEEHEITARGLLEKLDPVIRETVPEAAPELLQKIRKVVGEYFHQNTEVETEAEPPYLHELLPPDHIVLDVECRDWREAVRRSGEILLDMGYIEARYIDAMIANIEENGPYIVLSPGFAVPHEGVEQGSIRVGMSLIRLSTPVPFGAEELDPVEFVCCLSAVDHKTHLRAFFNLVNLLRDENFKRCLRESSTPAEAAGIIEKFEYETAE</sequence>
<accession>A0A3R8LKS9</accession>
<evidence type="ECO:0000259" key="6">
    <source>
        <dbReference type="PROSITE" id="PS51000"/>
    </source>
</evidence>
<keyword evidence="1" id="KW-0808">Transferase</keyword>
<dbReference type="PANTHER" id="PTHR30185">
    <property type="entry name" value="CRYPTIC BETA-GLUCOSIDE BGL OPERON ANTITERMINATOR"/>
    <property type="match status" value="1"/>
</dbReference>
<dbReference type="InterPro" id="IPR036390">
    <property type="entry name" value="WH_DNA-bd_sf"/>
</dbReference>
<keyword evidence="2" id="KW-0677">Repeat</keyword>
<dbReference type="RefSeq" id="WP_125128549.1">
    <property type="nucleotide sequence ID" value="NZ_RHJS01000002.1"/>
</dbReference>
<dbReference type="GO" id="GO:0009401">
    <property type="term" value="P:phosphoenolpyruvate-dependent sugar phosphotransferase system"/>
    <property type="evidence" value="ECO:0007669"/>
    <property type="project" value="InterPro"/>
</dbReference>
<reference evidence="10" key="1">
    <citation type="submission" date="2018-10" db="EMBL/GenBank/DDBJ databases">
        <title>Schaedlerella arabinophila gen. nov. sp. nov., isolated from the mouse intestinal tract and comparative analysis with the genome of the closely related altered Schaedler flora strain ASF502.</title>
        <authorList>
            <person name="Miyake S."/>
            <person name="Soh M."/>
            <person name="Seedorf H."/>
        </authorList>
    </citation>
    <scope>NUCLEOTIDE SEQUENCE [LARGE SCALE GENOMIC DNA]</scope>
    <source>
        <strain evidence="10">DSM 106076</strain>
    </source>
</reference>
<feature type="domain" description="HTH deoR-type" evidence="6">
    <location>
        <begin position="2"/>
        <end position="63"/>
    </location>
</feature>
<dbReference type="Gene3D" id="3.40.930.10">
    <property type="entry name" value="Mannitol-specific EII, Chain A"/>
    <property type="match status" value="1"/>
</dbReference>
<evidence type="ECO:0000259" key="8">
    <source>
        <dbReference type="PROSITE" id="PS51099"/>
    </source>
</evidence>
<dbReference type="Pfam" id="PF00874">
    <property type="entry name" value="PRD"/>
    <property type="match status" value="2"/>
</dbReference>
<dbReference type="InterPro" id="IPR036388">
    <property type="entry name" value="WH-like_DNA-bd_sf"/>
</dbReference>
<dbReference type="InterPro" id="IPR036634">
    <property type="entry name" value="PRD_sf"/>
</dbReference>
<dbReference type="SUPFAM" id="SSF52794">
    <property type="entry name" value="PTS system IIB component-like"/>
    <property type="match status" value="1"/>
</dbReference>
<dbReference type="EMBL" id="RHJS01000002">
    <property type="protein sequence ID" value="RRK35439.1"/>
    <property type="molecule type" value="Genomic_DNA"/>
</dbReference>
<dbReference type="Pfam" id="PF02302">
    <property type="entry name" value="PTS_IIB"/>
    <property type="match status" value="1"/>
</dbReference>
<keyword evidence="11" id="KW-1185">Reference proteome</keyword>
<dbReference type="InterPro" id="IPR001034">
    <property type="entry name" value="DeoR_HTH"/>
</dbReference>
<dbReference type="InterPro" id="IPR011608">
    <property type="entry name" value="PRD"/>
</dbReference>
<evidence type="ECO:0000256" key="1">
    <source>
        <dbReference type="ARBA" id="ARBA00022679"/>
    </source>
</evidence>
<dbReference type="InterPro" id="IPR016152">
    <property type="entry name" value="PTrfase/Anion_transptr"/>
</dbReference>
<dbReference type="InterPro" id="IPR003501">
    <property type="entry name" value="PTS_EIIB_2/3"/>
</dbReference>
<name>A0A3R8LKS9_9FIRM</name>
<evidence type="ECO:0000259" key="7">
    <source>
        <dbReference type="PROSITE" id="PS51094"/>
    </source>
</evidence>
<dbReference type="PANTHER" id="PTHR30185:SF18">
    <property type="entry name" value="TRANSCRIPTIONAL REGULATOR MTLR"/>
    <property type="match status" value="1"/>
</dbReference>
<comment type="caution">
    <text evidence="10">The sequence shown here is derived from an EMBL/GenBank/DDBJ whole genome shotgun (WGS) entry which is preliminary data.</text>
</comment>
<dbReference type="GO" id="GO:0003677">
    <property type="term" value="F:DNA binding"/>
    <property type="evidence" value="ECO:0007669"/>
    <property type="project" value="InterPro"/>
</dbReference>
<evidence type="ECO:0000256" key="3">
    <source>
        <dbReference type="ARBA" id="ARBA00023015"/>
    </source>
</evidence>
<dbReference type="PROSITE" id="PS51372">
    <property type="entry name" value="PRD_2"/>
    <property type="match status" value="2"/>
</dbReference>
<evidence type="ECO:0000313" key="11">
    <source>
        <dbReference type="Proteomes" id="UP000274920"/>
    </source>
</evidence>
<evidence type="ECO:0000256" key="4">
    <source>
        <dbReference type="ARBA" id="ARBA00023159"/>
    </source>
</evidence>
<dbReference type="PROSITE" id="PS51099">
    <property type="entry name" value="PTS_EIIB_TYPE_2"/>
    <property type="match status" value="1"/>
</dbReference>
<gene>
    <name evidence="10" type="ORF">EBB54_19200</name>
</gene>